<dbReference type="KEGG" id="hxa:Halxa_0518"/>
<feature type="domain" description="HTH iclR-type" evidence="4">
    <location>
        <begin position="444"/>
        <end position="503"/>
    </location>
</feature>
<accession>F8DDL6</accession>
<feature type="domain" description="IclR-ED" evidence="5">
    <location>
        <begin position="504"/>
        <end position="700"/>
    </location>
</feature>
<keyword evidence="7" id="KW-1185">Reference proteome</keyword>
<dbReference type="SUPFAM" id="SSF50939">
    <property type="entry name" value="Sialidases"/>
    <property type="match status" value="1"/>
</dbReference>
<dbReference type="AlphaFoldDB" id="F8DDL6"/>
<dbReference type="Gene3D" id="3.30.450.40">
    <property type="match status" value="1"/>
</dbReference>
<keyword evidence="6" id="KW-0614">Plasmid</keyword>
<gene>
    <name evidence="6" type="ordered locus">Halxa_0518</name>
</gene>
<evidence type="ECO:0000313" key="6">
    <source>
        <dbReference type="EMBL" id="AEH39117.1"/>
    </source>
</evidence>
<dbReference type="InterPro" id="IPR014757">
    <property type="entry name" value="Tscrpt_reg_IclR_C"/>
</dbReference>
<dbReference type="Gene3D" id="2.120.10.10">
    <property type="match status" value="1"/>
</dbReference>
<geneLocation type="plasmid" evidence="6 7">
    <name>pHALXA01</name>
</geneLocation>
<dbReference type="PANTHER" id="PTHR38792:SF3">
    <property type="entry name" value="BNR_ASP-BOX REPEAT DOMAIN PROTEIN (AFU_ORTHOLOGUE AFUA_7G06430)-RELATED"/>
    <property type="match status" value="1"/>
</dbReference>
<name>F8DDL6_HALXS</name>
<evidence type="ECO:0000259" key="4">
    <source>
        <dbReference type="PROSITE" id="PS51077"/>
    </source>
</evidence>
<dbReference type="InterPro" id="IPR036388">
    <property type="entry name" value="WH-like_DNA-bd_sf"/>
</dbReference>
<dbReference type="SUPFAM" id="SSF55781">
    <property type="entry name" value="GAF domain-like"/>
    <property type="match status" value="1"/>
</dbReference>
<dbReference type="Proteomes" id="UP000006794">
    <property type="component" value="Plasmid pHALXA01"/>
</dbReference>
<evidence type="ECO:0000259" key="5">
    <source>
        <dbReference type="PROSITE" id="PS51078"/>
    </source>
</evidence>
<dbReference type="HOGENOM" id="CLU_393121_0_0_2"/>
<dbReference type="RefSeq" id="WP_013875845.1">
    <property type="nucleotide sequence ID" value="NC_015658.1"/>
</dbReference>
<evidence type="ECO:0000313" key="7">
    <source>
        <dbReference type="Proteomes" id="UP000006794"/>
    </source>
</evidence>
<dbReference type="InterPro" id="IPR029016">
    <property type="entry name" value="GAF-like_dom_sf"/>
</dbReference>
<sequence length="701" mass="77450">MTDDEPTDDRDGRVLYSPPEWAPVPGAMYPRVARLEHDESGDPTLLATFECYETAGKNGTDEPYFPVYRSTDDGRTWSRFAEIRDTQHGWGLRYQPTLFEAPQQLGPWEAGTVFAVGNSIPSDRSETSIDLYASEDGGRTWTYVSTVDTGGKAVPGRGESPVWAPELTVDADGNLVCYFSDARHSDDGYNRVIGHRVSTDGGQTWDSETFDVAIADDESTPGMPTITKLPTGRYLLAYFIGGRRYGGGVYVKTSPNGRDWGAPDDVGSPVRTDDGRQLIEGPYATWVPYGDDDGTILVAGKTLRDQNRNRVSESGTVLLASSDLSGTETWEPVSAPLWYDDELETGHRSVGWTSALLPSADGTALLHLTSTYDGHGKTEIRYARAPLESLFDYDSSDRAAEGASQRRAGDRSSSSSPSPSPSQDPPGAVRRSRESTQSAESHHVKSIVKAFELLETLEQTGEIGVTELSRQTGIAKSSVYKYLDTLRHLGYVTKSDGAYAPSLRLFHFGQRVVSRHEAYRIAQPELDALAEKTGEVVSLIVEEDGDAVYLYSTSPHDDRTIEEGSRMPIHASTGGKALLSYRSREYVDDILENTVFDIDRQNFYADLKQARDNRVIIDRETNTQQYNAGVLEKRWHSFDQQAETNQLYRIAVPIRDADDKGVAAIEVLGSELQYDSRRLQEEIVPLLVSAGKSLETELLRT</sequence>
<dbReference type="InterPro" id="IPR005471">
    <property type="entry name" value="Tscrpt_reg_IclR_N"/>
</dbReference>
<dbReference type="Pfam" id="PF01614">
    <property type="entry name" value="IclR_C"/>
    <property type="match status" value="1"/>
</dbReference>
<dbReference type="InterPro" id="IPR036278">
    <property type="entry name" value="Sialidase_sf"/>
</dbReference>
<dbReference type="CDD" id="cd15482">
    <property type="entry name" value="Sialidase_non-viral"/>
    <property type="match status" value="1"/>
</dbReference>
<dbReference type="EMBL" id="CP002840">
    <property type="protein sequence ID" value="AEH39117.1"/>
    <property type="molecule type" value="Genomic_DNA"/>
</dbReference>
<keyword evidence="1" id="KW-0805">Transcription regulation</keyword>
<feature type="compositionally biased region" description="Low complexity" evidence="3">
    <location>
        <begin position="402"/>
        <end position="417"/>
    </location>
</feature>
<dbReference type="PROSITE" id="PS51077">
    <property type="entry name" value="HTH_ICLR"/>
    <property type="match status" value="1"/>
</dbReference>
<evidence type="ECO:0000256" key="3">
    <source>
        <dbReference type="SAM" id="MobiDB-lite"/>
    </source>
</evidence>
<dbReference type="Pfam" id="PF09339">
    <property type="entry name" value="HTH_IclR"/>
    <property type="match status" value="1"/>
</dbReference>
<dbReference type="GO" id="GO:0006355">
    <property type="term" value="P:regulation of DNA-templated transcription"/>
    <property type="evidence" value="ECO:0007669"/>
    <property type="project" value="InterPro"/>
</dbReference>
<dbReference type="GeneID" id="32176878"/>
<evidence type="ECO:0000256" key="1">
    <source>
        <dbReference type="ARBA" id="ARBA00023015"/>
    </source>
</evidence>
<dbReference type="InterPro" id="IPR036390">
    <property type="entry name" value="WH_DNA-bd_sf"/>
</dbReference>
<evidence type="ECO:0000256" key="2">
    <source>
        <dbReference type="ARBA" id="ARBA00023163"/>
    </source>
</evidence>
<protein>
    <submittedName>
        <fullName evidence="6">Transcriptional regulator, IclR family</fullName>
    </submittedName>
</protein>
<dbReference type="PROSITE" id="PS51078">
    <property type="entry name" value="ICLR_ED"/>
    <property type="match status" value="1"/>
</dbReference>
<keyword evidence="2" id="KW-0804">Transcription</keyword>
<dbReference type="GO" id="GO:0003677">
    <property type="term" value="F:DNA binding"/>
    <property type="evidence" value="ECO:0007669"/>
    <property type="project" value="InterPro"/>
</dbReference>
<dbReference type="SMART" id="SM00346">
    <property type="entry name" value="HTH_ICLR"/>
    <property type="match status" value="1"/>
</dbReference>
<feature type="region of interest" description="Disordered" evidence="3">
    <location>
        <begin position="397"/>
        <end position="443"/>
    </location>
</feature>
<dbReference type="Gene3D" id="1.10.10.10">
    <property type="entry name" value="Winged helix-like DNA-binding domain superfamily/Winged helix DNA-binding domain"/>
    <property type="match status" value="1"/>
</dbReference>
<proteinExistence type="predicted"/>
<dbReference type="SUPFAM" id="SSF46785">
    <property type="entry name" value="Winged helix' DNA-binding domain"/>
    <property type="match status" value="1"/>
</dbReference>
<dbReference type="PANTHER" id="PTHR38792">
    <property type="entry name" value="BNR/ASP-BOX REPEAT DOMAIN PROTEIN (AFU_ORTHOLOGUE AFUA_7G06430)-RELATED"/>
    <property type="match status" value="1"/>
</dbReference>
<organism evidence="6 7">
    <name type="scientific">Halopiger xanaduensis (strain DSM 18323 / JCM 14033 / SH-6)</name>
    <dbReference type="NCBI Taxonomy" id="797210"/>
    <lineage>
        <taxon>Archaea</taxon>
        <taxon>Methanobacteriati</taxon>
        <taxon>Methanobacteriota</taxon>
        <taxon>Stenosarchaea group</taxon>
        <taxon>Halobacteria</taxon>
        <taxon>Halobacteriales</taxon>
        <taxon>Natrialbaceae</taxon>
        <taxon>Halopiger</taxon>
    </lineage>
</organism>
<reference evidence="7" key="1">
    <citation type="journal article" date="2012" name="Stand. Genomic Sci.">
        <title>Complete genome sequence of Halopiger xanaduensis type strain (SH-6(T)).</title>
        <authorList>
            <person name="Anderson I."/>
            <person name="Tindall B.J."/>
            <person name="Rohde M."/>
            <person name="Lucas S."/>
            <person name="Han J."/>
            <person name="Lapidus A."/>
            <person name="Cheng J.F."/>
            <person name="Goodwin L."/>
            <person name="Pitluck S."/>
            <person name="Peters L."/>
            <person name="Pati A."/>
            <person name="Mikhailova N."/>
            <person name="Pagani I."/>
            <person name="Teshima H."/>
            <person name="Han C."/>
            <person name="Tapia R."/>
            <person name="Land M."/>
            <person name="Woyke T."/>
            <person name="Klenk H.P."/>
            <person name="Kyrpides N."/>
            <person name="Ivanova N."/>
        </authorList>
    </citation>
    <scope>NUCLEOTIDE SEQUENCE [LARGE SCALE GENOMIC DNA]</scope>
    <source>
        <strain evidence="7">DSM 18323 / JCM 14033 / SH-6</strain>
        <plasmid evidence="7">Plasmid pHALXA01</plasmid>
    </source>
</reference>